<dbReference type="PANTHER" id="PTHR31040:SF1">
    <property type="entry name" value="NURIM"/>
    <property type="match status" value="1"/>
</dbReference>
<evidence type="ECO:0000313" key="13">
    <source>
        <dbReference type="EMBL" id="MBM7278344.1"/>
    </source>
</evidence>
<dbReference type="PANTHER" id="PTHR31040">
    <property type="entry name" value="NURIM"/>
    <property type="match status" value="1"/>
</dbReference>
<comment type="subcellular location">
    <subcellularLocation>
        <location evidence="2">Membrane</location>
        <topology evidence="2">Multi-pass membrane protein</topology>
    </subcellularLocation>
</comment>
<dbReference type="EC" id="2.1.1.334" evidence="4"/>
<comment type="caution">
    <text evidence="13">The sequence shown here is derived from an EMBL/GenBank/DDBJ whole genome shotgun (WGS) entry which is preliminary data.</text>
</comment>
<organism evidence="13 14">
    <name type="scientific">Gordonia rubripertincta</name>
    <name type="common">Rhodococcus corallinus</name>
    <dbReference type="NCBI Taxonomy" id="36822"/>
    <lineage>
        <taxon>Bacteria</taxon>
        <taxon>Bacillati</taxon>
        <taxon>Actinomycetota</taxon>
        <taxon>Actinomycetes</taxon>
        <taxon>Mycobacteriales</taxon>
        <taxon>Gordoniaceae</taxon>
        <taxon>Gordonia</taxon>
    </lineage>
</organism>
<feature type="transmembrane region" description="Helical" evidence="12">
    <location>
        <begin position="150"/>
        <end position="175"/>
    </location>
</feature>
<evidence type="ECO:0000256" key="5">
    <source>
        <dbReference type="ARBA" id="ARBA00022603"/>
    </source>
</evidence>
<feature type="transmembrane region" description="Helical" evidence="12">
    <location>
        <begin position="109"/>
        <end position="130"/>
    </location>
</feature>
<dbReference type="GO" id="GO:0008168">
    <property type="term" value="F:methyltransferase activity"/>
    <property type="evidence" value="ECO:0007669"/>
    <property type="project" value="UniProtKB-KW"/>
</dbReference>
<accession>A0AAW4G4W9</accession>
<sequence>MTTTESPSPADTVSATTLLTRTVYLVYGVVAYVAFLAVFLWAIAFVENASIVVGGVEVVRRTIDRGGASAGVVTALMIDVGLLTLFAAQHSVMARDGFKRQWTRLVPQPIERSTYVLAATMCLAALLWWWHPIPTTVWDVSTPALRWVLVAASLFGWILVLTSTLLINHFDLFGLRQVVASARRRPLPPYRFITPLWYGIVRHPIYLGFVIAFWVAPTMTVGHLVFACATTSYIFVGIHLEERDLIPAFGKDYVEYRRRVPMLVPGLRTRRASSRAHAQVG</sequence>
<gene>
    <name evidence="13" type="ORF">JTZ10_11280</name>
</gene>
<comment type="catalytic activity">
    <reaction evidence="11">
        <text>methanethiol + S-adenosyl-L-methionine = dimethyl sulfide + S-adenosyl-L-homocysteine + H(+)</text>
        <dbReference type="Rhea" id="RHEA:50428"/>
        <dbReference type="ChEBI" id="CHEBI:15378"/>
        <dbReference type="ChEBI" id="CHEBI:16007"/>
        <dbReference type="ChEBI" id="CHEBI:17437"/>
        <dbReference type="ChEBI" id="CHEBI:57856"/>
        <dbReference type="ChEBI" id="CHEBI:59789"/>
        <dbReference type="EC" id="2.1.1.334"/>
    </reaction>
</comment>
<keyword evidence="9 12" id="KW-1133">Transmembrane helix</keyword>
<evidence type="ECO:0000256" key="4">
    <source>
        <dbReference type="ARBA" id="ARBA00012149"/>
    </source>
</evidence>
<evidence type="ECO:0000256" key="1">
    <source>
        <dbReference type="ARBA" id="ARBA00002096"/>
    </source>
</evidence>
<dbReference type="GO" id="GO:0016020">
    <property type="term" value="C:membrane"/>
    <property type="evidence" value="ECO:0007669"/>
    <property type="project" value="UniProtKB-SubCell"/>
</dbReference>
<evidence type="ECO:0000313" key="14">
    <source>
        <dbReference type="Proteomes" id="UP001195196"/>
    </source>
</evidence>
<dbReference type="Proteomes" id="UP001195196">
    <property type="component" value="Unassembled WGS sequence"/>
</dbReference>
<evidence type="ECO:0000256" key="11">
    <source>
        <dbReference type="ARBA" id="ARBA00048134"/>
    </source>
</evidence>
<evidence type="ECO:0000256" key="10">
    <source>
        <dbReference type="ARBA" id="ARBA00023136"/>
    </source>
</evidence>
<comment type="similarity">
    <text evidence="3">Belongs to the nurim family.</text>
</comment>
<dbReference type="GO" id="GO:0032259">
    <property type="term" value="P:methylation"/>
    <property type="evidence" value="ECO:0007669"/>
    <property type="project" value="UniProtKB-KW"/>
</dbReference>
<keyword evidence="8 12" id="KW-0812">Transmembrane</keyword>
<evidence type="ECO:0000256" key="8">
    <source>
        <dbReference type="ARBA" id="ARBA00022692"/>
    </source>
</evidence>
<evidence type="ECO:0000256" key="3">
    <source>
        <dbReference type="ARBA" id="ARBA00010631"/>
    </source>
</evidence>
<dbReference type="Gene3D" id="1.20.120.1630">
    <property type="match status" value="1"/>
</dbReference>
<dbReference type="InterPro" id="IPR033580">
    <property type="entry name" value="Nurim-like"/>
</dbReference>
<evidence type="ECO:0000256" key="7">
    <source>
        <dbReference type="ARBA" id="ARBA00022691"/>
    </source>
</evidence>
<feature type="transmembrane region" description="Helical" evidence="12">
    <location>
        <begin position="66"/>
        <end position="88"/>
    </location>
</feature>
<evidence type="ECO:0000256" key="6">
    <source>
        <dbReference type="ARBA" id="ARBA00022679"/>
    </source>
</evidence>
<protein>
    <recommendedName>
        <fullName evidence="4">methanethiol S-methyltransferase</fullName>
        <ecNumber evidence="4">2.1.1.334</ecNumber>
    </recommendedName>
</protein>
<keyword evidence="10 12" id="KW-0472">Membrane</keyword>
<evidence type="ECO:0000256" key="12">
    <source>
        <dbReference type="SAM" id="Phobius"/>
    </source>
</evidence>
<feature type="transmembrane region" description="Helical" evidence="12">
    <location>
        <begin position="24"/>
        <end position="46"/>
    </location>
</feature>
<keyword evidence="6" id="KW-0808">Transferase</keyword>
<dbReference type="NCBIfam" id="NF045656">
    <property type="entry name" value="MeththiolMtaseMddA"/>
    <property type="match status" value="1"/>
</dbReference>
<dbReference type="EMBL" id="JAFFGU010000004">
    <property type="protein sequence ID" value="MBM7278344.1"/>
    <property type="molecule type" value="Genomic_DNA"/>
</dbReference>
<keyword evidence="5" id="KW-0489">Methyltransferase</keyword>
<dbReference type="InterPro" id="IPR054700">
    <property type="entry name" value="MddA"/>
</dbReference>
<proteinExistence type="inferred from homology"/>
<keyword evidence="7" id="KW-0949">S-adenosyl-L-methionine</keyword>
<dbReference type="RefSeq" id="WP_204718000.1">
    <property type="nucleotide sequence ID" value="NZ_JAFFGU010000004.1"/>
</dbReference>
<name>A0AAW4G4W9_GORRU</name>
<evidence type="ECO:0000256" key="9">
    <source>
        <dbReference type="ARBA" id="ARBA00022989"/>
    </source>
</evidence>
<reference evidence="13" key="1">
    <citation type="submission" date="2021-02" db="EMBL/GenBank/DDBJ databases">
        <title>Taxonomy, biology and ecology of Rhodococcus bacteria occurring in California pistachio and other woody hosts as revealed by genome sequence analyses.</title>
        <authorList>
            <person name="Riely B."/>
            <person name="Gai Y."/>
        </authorList>
    </citation>
    <scope>NUCLEOTIDE SEQUENCE</scope>
    <source>
        <strain evidence="13">BP-295</strain>
    </source>
</reference>
<dbReference type="AlphaFoldDB" id="A0AAW4G4W9"/>
<comment type="function">
    <text evidence="1">Catalyzes the methylation of methanethiol (MeSH) to yield dimethylsulphide (DMS).</text>
</comment>
<evidence type="ECO:0000256" key="2">
    <source>
        <dbReference type="ARBA" id="ARBA00004141"/>
    </source>
</evidence>